<dbReference type="InterPro" id="IPR023796">
    <property type="entry name" value="Serpin_dom"/>
</dbReference>
<feature type="domain" description="Serpin" evidence="1">
    <location>
        <begin position="111"/>
        <end position="189"/>
    </location>
</feature>
<dbReference type="AlphaFoldDB" id="A0A0C2I5Q4"/>
<comment type="caution">
    <text evidence="2">The sequence shown here is derived from an EMBL/GenBank/DDBJ whole genome shotgun (WGS) entry which is preliminary data.</text>
</comment>
<protein>
    <recommendedName>
        <fullName evidence="1">Serpin domain-containing protein</fullName>
    </recommendedName>
</protein>
<dbReference type="Gene3D" id="3.30.497.10">
    <property type="entry name" value="Antithrombin, subunit I, domain 2"/>
    <property type="match status" value="1"/>
</dbReference>
<evidence type="ECO:0000313" key="2">
    <source>
        <dbReference type="EMBL" id="KII60468.1"/>
    </source>
</evidence>
<name>A0A0C2I5Q4_THEKT</name>
<dbReference type="InterPro" id="IPR036186">
    <property type="entry name" value="Serpin_sf"/>
</dbReference>
<reference evidence="2 3" key="1">
    <citation type="journal article" date="2014" name="Genome Biol. Evol.">
        <title>The genome of the myxosporean Thelohanellus kitauei shows adaptations to nutrient acquisition within its fish host.</title>
        <authorList>
            <person name="Yang Y."/>
            <person name="Xiong J."/>
            <person name="Zhou Z."/>
            <person name="Huo F."/>
            <person name="Miao W."/>
            <person name="Ran C."/>
            <person name="Liu Y."/>
            <person name="Zhang J."/>
            <person name="Feng J."/>
            <person name="Wang M."/>
            <person name="Wang M."/>
            <person name="Wang L."/>
            <person name="Yao B."/>
        </authorList>
    </citation>
    <scope>NUCLEOTIDE SEQUENCE [LARGE SCALE GENOMIC DNA]</scope>
    <source>
        <strain evidence="2">Wuqing</strain>
    </source>
</reference>
<dbReference type="Gene3D" id="2.30.39.10">
    <property type="entry name" value="Alpha-1-antitrypsin, domain 1"/>
    <property type="match status" value="1"/>
</dbReference>
<dbReference type="OrthoDB" id="671595at2759"/>
<gene>
    <name evidence="2" type="ORF">RF11_16524</name>
</gene>
<dbReference type="Pfam" id="PF00079">
    <property type="entry name" value="Serpin"/>
    <property type="match status" value="1"/>
</dbReference>
<accession>A0A0C2I5Q4</accession>
<dbReference type="SUPFAM" id="SSF56574">
    <property type="entry name" value="Serpins"/>
    <property type="match status" value="1"/>
</dbReference>
<dbReference type="EMBL" id="JWZT01005610">
    <property type="protein sequence ID" value="KII60468.1"/>
    <property type="molecule type" value="Genomic_DNA"/>
</dbReference>
<sequence>MEHRNRHNMHITVEDLMKSILEIESKAEDRINKSQDKYQFYFNQDVVQESFKPEDNKGNRKTIHYDRLKHHPIEEKYNRTPLERRNIKIPSENKEFCDINLPRFGGWEKFIHFDVTDVFEDSRSDFGSMTNQTIFIRNLVQVAHLSVDKFGVTATAATVAIADNSIDDIMEFYVTRPFLFFIYCSSKRLALLAL</sequence>
<evidence type="ECO:0000259" key="1">
    <source>
        <dbReference type="Pfam" id="PF00079"/>
    </source>
</evidence>
<keyword evidence="3" id="KW-1185">Reference proteome</keyword>
<organism evidence="2 3">
    <name type="scientific">Thelohanellus kitauei</name>
    <name type="common">Myxosporean</name>
    <dbReference type="NCBI Taxonomy" id="669202"/>
    <lineage>
        <taxon>Eukaryota</taxon>
        <taxon>Metazoa</taxon>
        <taxon>Cnidaria</taxon>
        <taxon>Myxozoa</taxon>
        <taxon>Myxosporea</taxon>
        <taxon>Bivalvulida</taxon>
        <taxon>Platysporina</taxon>
        <taxon>Myxobolidae</taxon>
        <taxon>Thelohanellus</taxon>
    </lineage>
</organism>
<evidence type="ECO:0000313" key="3">
    <source>
        <dbReference type="Proteomes" id="UP000031668"/>
    </source>
</evidence>
<proteinExistence type="predicted"/>
<dbReference type="Proteomes" id="UP000031668">
    <property type="component" value="Unassembled WGS sequence"/>
</dbReference>
<dbReference type="InterPro" id="IPR042185">
    <property type="entry name" value="Serpin_sf_2"/>
</dbReference>
<dbReference type="InterPro" id="IPR042178">
    <property type="entry name" value="Serpin_sf_1"/>
</dbReference>